<reference evidence="1" key="1">
    <citation type="submission" date="2014-09" db="EMBL/GenBank/DDBJ databases">
        <authorList>
            <person name="Magalhaes I.L.F."/>
            <person name="Oliveira U."/>
            <person name="Santos F.R."/>
            <person name="Vidigal T.H.D.A."/>
            <person name="Brescovit A.D."/>
            <person name="Santos A.J."/>
        </authorList>
    </citation>
    <scope>NUCLEOTIDE SEQUENCE</scope>
    <source>
        <tissue evidence="1">Shoot tissue taken approximately 20 cm above the soil surface</tissue>
    </source>
</reference>
<reference evidence="1" key="2">
    <citation type="journal article" date="2015" name="Data Brief">
        <title>Shoot transcriptome of the giant reed, Arundo donax.</title>
        <authorList>
            <person name="Barrero R.A."/>
            <person name="Guerrero F.D."/>
            <person name="Moolhuijzen P."/>
            <person name="Goolsby J.A."/>
            <person name="Tidwell J."/>
            <person name="Bellgard S.E."/>
            <person name="Bellgard M.I."/>
        </authorList>
    </citation>
    <scope>NUCLEOTIDE SEQUENCE</scope>
    <source>
        <tissue evidence="1">Shoot tissue taken approximately 20 cm above the soil surface</tissue>
    </source>
</reference>
<dbReference type="AlphaFoldDB" id="A0A0A9ADY1"/>
<name>A0A0A9ADY1_ARUDO</name>
<sequence length="18" mass="2130">MHFVLSSSSPVPRRPRNY</sequence>
<proteinExistence type="predicted"/>
<organism evidence="1">
    <name type="scientific">Arundo donax</name>
    <name type="common">Giant reed</name>
    <name type="synonym">Donax arundinaceus</name>
    <dbReference type="NCBI Taxonomy" id="35708"/>
    <lineage>
        <taxon>Eukaryota</taxon>
        <taxon>Viridiplantae</taxon>
        <taxon>Streptophyta</taxon>
        <taxon>Embryophyta</taxon>
        <taxon>Tracheophyta</taxon>
        <taxon>Spermatophyta</taxon>
        <taxon>Magnoliopsida</taxon>
        <taxon>Liliopsida</taxon>
        <taxon>Poales</taxon>
        <taxon>Poaceae</taxon>
        <taxon>PACMAD clade</taxon>
        <taxon>Arundinoideae</taxon>
        <taxon>Arundineae</taxon>
        <taxon>Arundo</taxon>
    </lineage>
</organism>
<evidence type="ECO:0000313" key="1">
    <source>
        <dbReference type="EMBL" id="JAD49864.1"/>
    </source>
</evidence>
<protein>
    <submittedName>
        <fullName evidence="1">Uncharacterized protein</fullName>
    </submittedName>
</protein>
<dbReference type="EMBL" id="GBRH01248031">
    <property type="protein sequence ID" value="JAD49864.1"/>
    <property type="molecule type" value="Transcribed_RNA"/>
</dbReference>
<accession>A0A0A9ADY1</accession>